<feature type="binding site" evidence="14 15">
    <location>
        <position position="101"/>
    </location>
    <ligand>
        <name>a divalent metal cation</name>
        <dbReference type="ChEBI" id="CHEBI:60240"/>
    </ligand>
</feature>
<dbReference type="InterPro" id="IPR012337">
    <property type="entry name" value="RNaseH-like_sf"/>
</dbReference>
<keyword evidence="12 14" id="KW-0378">Hydrolase</keyword>
<dbReference type="Pfam" id="PF01351">
    <property type="entry name" value="RNase_HII"/>
    <property type="match status" value="1"/>
</dbReference>
<reference evidence="19 20" key="1">
    <citation type="journal article" date="2015" name="Stand. Genomic Sci.">
        <title>Genomic Encyclopedia of Bacterial and Archaeal Type Strains, Phase III: the genomes of soil and plant-associated and newly described type strains.</title>
        <authorList>
            <person name="Whitman W.B."/>
            <person name="Woyke T."/>
            <person name="Klenk H.P."/>
            <person name="Zhou Y."/>
            <person name="Lilburn T.G."/>
            <person name="Beck B.J."/>
            <person name="De Vos P."/>
            <person name="Vandamme P."/>
            <person name="Eisen J.A."/>
            <person name="Garrity G."/>
            <person name="Hugenholtz P."/>
            <person name="Kyrpides N.C."/>
        </authorList>
    </citation>
    <scope>NUCLEOTIDE SEQUENCE [LARGE SCALE GENOMIC DNA]</scope>
    <source>
        <strain evidence="19 20">CGMCC 1.10947</strain>
    </source>
</reference>
<evidence type="ECO:0000256" key="7">
    <source>
        <dbReference type="ARBA" id="ARBA00019179"/>
    </source>
</evidence>
<dbReference type="InterPro" id="IPR022898">
    <property type="entry name" value="RNase_HII"/>
</dbReference>
<evidence type="ECO:0000256" key="1">
    <source>
        <dbReference type="ARBA" id="ARBA00000077"/>
    </source>
</evidence>
<comment type="subcellular location">
    <subcellularLocation>
        <location evidence="4 14">Cytoplasm</location>
    </subcellularLocation>
</comment>
<dbReference type="SUPFAM" id="SSF53098">
    <property type="entry name" value="Ribonuclease H-like"/>
    <property type="match status" value="1"/>
</dbReference>
<evidence type="ECO:0000256" key="17">
    <source>
        <dbReference type="SAM" id="MobiDB-lite"/>
    </source>
</evidence>
<keyword evidence="8 14" id="KW-0963">Cytoplasm</keyword>
<dbReference type="GO" id="GO:0006298">
    <property type="term" value="P:mismatch repair"/>
    <property type="evidence" value="ECO:0007669"/>
    <property type="project" value="TreeGrafter"/>
</dbReference>
<evidence type="ECO:0000256" key="15">
    <source>
        <dbReference type="PROSITE-ProRule" id="PRU01319"/>
    </source>
</evidence>
<gene>
    <name evidence="14" type="primary">rnhB</name>
    <name evidence="19" type="ORF">IQ17_03959</name>
</gene>
<dbReference type="AlphaFoldDB" id="A0A562L8W0"/>
<comment type="catalytic activity">
    <reaction evidence="1 14 15 16">
        <text>Endonucleolytic cleavage to 5'-phosphomonoester.</text>
        <dbReference type="EC" id="3.1.26.4"/>
    </reaction>
</comment>
<dbReference type="EMBL" id="VLKL01000010">
    <property type="protein sequence ID" value="TWI04102.1"/>
    <property type="molecule type" value="Genomic_DNA"/>
</dbReference>
<comment type="similarity">
    <text evidence="5 14 16">Belongs to the RNase HII family.</text>
</comment>
<dbReference type="GO" id="GO:0043137">
    <property type="term" value="P:DNA replication, removal of RNA primer"/>
    <property type="evidence" value="ECO:0007669"/>
    <property type="project" value="TreeGrafter"/>
</dbReference>
<evidence type="ECO:0000259" key="18">
    <source>
        <dbReference type="PROSITE" id="PS51975"/>
    </source>
</evidence>
<evidence type="ECO:0000256" key="12">
    <source>
        <dbReference type="ARBA" id="ARBA00022801"/>
    </source>
</evidence>
<keyword evidence="10 14" id="KW-0479">Metal-binding</keyword>
<evidence type="ECO:0000313" key="20">
    <source>
        <dbReference type="Proteomes" id="UP000317176"/>
    </source>
</evidence>
<dbReference type="Gene3D" id="3.30.420.10">
    <property type="entry name" value="Ribonuclease H-like superfamily/Ribonuclease H"/>
    <property type="match status" value="1"/>
</dbReference>
<evidence type="ECO:0000256" key="9">
    <source>
        <dbReference type="ARBA" id="ARBA00022722"/>
    </source>
</evidence>
<dbReference type="GO" id="GO:0030145">
    <property type="term" value="F:manganese ion binding"/>
    <property type="evidence" value="ECO:0007669"/>
    <property type="project" value="UniProtKB-UniRule"/>
</dbReference>
<dbReference type="GO" id="GO:0005737">
    <property type="term" value="C:cytoplasm"/>
    <property type="evidence" value="ECO:0007669"/>
    <property type="project" value="UniProtKB-SubCell"/>
</dbReference>
<dbReference type="HAMAP" id="MF_00052_B">
    <property type="entry name" value="RNase_HII_B"/>
    <property type="match status" value="1"/>
</dbReference>
<dbReference type="GO" id="GO:0003723">
    <property type="term" value="F:RNA binding"/>
    <property type="evidence" value="ECO:0007669"/>
    <property type="project" value="UniProtKB-UniRule"/>
</dbReference>
<dbReference type="InterPro" id="IPR001352">
    <property type="entry name" value="RNase_HII/HIII"/>
</dbReference>
<comment type="cofactor">
    <cofactor evidence="2">
        <name>Mg(2+)</name>
        <dbReference type="ChEBI" id="CHEBI:18420"/>
    </cofactor>
</comment>
<keyword evidence="13 14" id="KW-0464">Manganese</keyword>
<dbReference type="Proteomes" id="UP000317176">
    <property type="component" value="Unassembled WGS sequence"/>
</dbReference>
<dbReference type="FunFam" id="3.30.420.10:FF:000078">
    <property type="entry name" value="Ribonuclease HII"/>
    <property type="match status" value="1"/>
</dbReference>
<evidence type="ECO:0000313" key="19">
    <source>
        <dbReference type="EMBL" id="TWI04102.1"/>
    </source>
</evidence>
<dbReference type="PROSITE" id="PS51975">
    <property type="entry name" value="RNASE_H_2"/>
    <property type="match status" value="1"/>
</dbReference>
<dbReference type="InterPro" id="IPR036397">
    <property type="entry name" value="RNaseH_sf"/>
</dbReference>
<feature type="binding site" evidence="14 15">
    <location>
        <position position="191"/>
    </location>
    <ligand>
        <name>a divalent metal cation</name>
        <dbReference type="ChEBI" id="CHEBI:60240"/>
    </ligand>
</feature>
<comment type="caution">
    <text evidence="19">The sequence shown here is derived from an EMBL/GenBank/DDBJ whole genome shotgun (WGS) entry which is preliminary data.</text>
</comment>
<comment type="function">
    <text evidence="3 14 16">Endonuclease that specifically degrades the RNA of RNA-DNA hybrids.</text>
</comment>
<protein>
    <recommendedName>
        <fullName evidence="7 14">Ribonuclease HII</fullName>
        <shortName evidence="14">RNase HII</shortName>
        <ecNumber evidence="6 14">3.1.26.4</ecNumber>
    </recommendedName>
</protein>
<keyword evidence="9 14" id="KW-0540">Nuclease</keyword>
<evidence type="ECO:0000256" key="14">
    <source>
        <dbReference type="HAMAP-Rule" id="MF_00052"/>
    </source>
</evidence>
<evidence type="ECO:0000256" key="4">
    <source>
        <dbReference type="ARBA" id="ARBA00004496"/>
    </source>
</evidence>
<evidence type="ECO:0000256" key="13">
    <source>
        <dbReference type="ARBA" id="ARBA00023211"/>
    </source>
</evidence>
<feature type="region of interest" description="Disordered" evidence="17">
    <location>
        <begin position="32"/>
        <end position="68"/>
    </location>
</feature>
<dbReference type="GO" id="GO:0032299">
    <property type="term" value="C:ribonuclease H2 complex"/>
    <property type="evidence" value="ECO:0007669"/>
    <property type="project" value="TreeGrafter"/>
</dbReference>
<dbReference type="CDD" id="cd07182">
    <property type="entry name" value="RNase_HII_bacteria_HII_like"/>
    <property type="match status" value="1"/>
</dbReference>
<comment type="cofactor">
    <cofactor evidence="14 15">
        <name>Mn(2+)</name>
        <dbReference type="ChEBI" id="CHEBI:29035"/>
    </cofactor>
    <cofactor evidence="14 15">
        <name>Mg(2+)</name>
        <dbReference type="ChEBI" id="CHEBI:18420"/>
    </cofactor>
    <text evidence="14 15">Manganese or magnesium. Binds 1 divalent metal ion per monomer in the absence of substrate. May bind a second metal ion after substrate binding.</text>
</comment>
<keyword evidence="20" id="KW-1185">Reference proteome</keyword>
<feature type="binding site" evidence="14 15">
    <location>
        <position position="100"/>
    </location>
    <ligand>
        <name>a divalent metal cation</name>
        <dbReference type="ChEBI" id="CHEBI:60240"/>
    </ligand>
</feature>
<evidence type="ECO:0000256" key="10">
    <source>
        <dbReference type="ARBA" id="ARBA00022723"/>
    </source>
</evidence>
<dbReference type="EC" id="3.1.26.4" evidence="6 14"/>
<evidence type="ECO:0000256" key="3">
    <source>
        <dbReference type="ARBA" id="ARBA00004065"/>
    </source>
</evidence>
<keyword evidence="11 14" id="KW-0255">Endonuclease</keyword>
<feature type="compositionally biased region" description="Low complexity" evidence="17">
    <location>
        <begin position="56"/>
        <end position="68"/>
    </location>
</feature>
<evidence type="ECO:0000256" key="2">
    <source>
        <dbReference type="ARBA" id="ARBA00001946"/>
    </source>
</evidence>
<dbReference type="PANTHER" id="PTHR10954:SF18">
    <property type="entry name" value="RIBONUCLEASE HII"/>
    <property type="match status" value="1"/>
</dbReference>
<evidence type="ECO:0000256" key="5">
    <source>
        <dbReference type="ARBA" id="ARBA00007383"/>
    </source>
</evidence>
<dbReference type="GO" id="GO:0004523">
    <property type="term" value="F:RNA-DNA hybrid ribonuclease activity"/>
    <property type="evidence" value="ECO:0007669"/>
    <property type="project" value="UniProtKB-UniRule"/>
</dbReference>
<name>A0A562L8W0_9BRAD</name>
<dbReference type="PANTHER" id="PTHR10954">
    <property type="entry name" value="RIBONUCLEASE H2 SUBUNIT A"/>
    <property type="match status" value="1"/>
</dbReference>
<evidence type="ECO:0000256" key="11">
    <source>
        <dbReference type="ARBA" id="ARBA00022759"/>
    </source>
</evidence>
<proteinExistence type="inferred from homology"/>
<accession>A0A562L8W0</accession>
<evidence type="ECO:0000256" key="16">
    <source>
        <dbReference type="RuleBase" id="RU003515"/>
    </source>
</evidence>
<evidence type="ECO:0000256" key="6">
    <source>
        <dbReference type="ARBA" id="ARBA00012180"/>
    </source>
</evidence>
<dbReference type="NCBIfam" id="NF000595">
    <property type="entry name" value="PRK00015.1-3"/>
    <property type="match status" value="1"/>
</dbReference>
<sequence length="313" mass="33461">MKTDGCIWRRRASLNSGNYLGFPVAPAGQLAHDPGMIRDKSAKKPARGAPEKGTPAKDATPGKAAKAPAGKKGIIAIAPPSFRRERALIKRGVWPVAGCDEAGRGPLAGPVVAAAVILDPDRIPRGIDDSKRLTAEEREKLFDKICATAQVSVAVASPSRIDRDNILRASLWALKRAVVALPEQPRHVFVDGRDRLDTECDCEAVIGGDGIVSSIAAASIVAKVTRDRLMCALAQDCPGYGFEQHKGYAVPEHLDALDRLGPSIHHRSFFAPVAAARAKHMPWTVEPVQDLFTVTEVEVQVEAAVEINATANL</sequence>
<feature type="domain" description="RNase H type-2" evidence="18">
    <location>
        <begin position="94"/>
        <end position="282"/>
    </location>
</feature>
<organism evidence="19 20">
    <name type="scientific">Bradyrhizobium daqingense</name>
    <dbReference type="NCBI Taxonomy" id="993502"/>
    <lineage>
        <taxon>Bacteria</taxon>
        <taxon>Pseudomonadati</taxon>
        <taxon>Pseudomonadota</taxon>
        <taxon>Alphaproteobacteria</taxon>
        <taxon>Hyphomicrobiales</taxon>
        <taxon>Nitrobacteraceae</taxon>
        <taxon>Bradyrhizobium</taxon>
    </lineage>
</organism>
<dbReference type="InterPro" id="IPR024567">
    <property type="entry name" value="RNase_HII/HIII_dom"/>
</dbReference>
<evidence type="ECO:0000256" key="8">
    <source>
        <dbReference type="ARBA" id="ARBA00022490"/>
    </source>
</evidence>